<dbReference type="SUPFAM" id="SSF69618">
    <property type="entry name" value="HemD-like"/>
    <property type="match status" value="1"/>
</dbReference>
<dbReference type="GO" id="GO:0004852">
    <property type="term" value="F:uroporphyrinogen-III synthase activity"/>
    <property type="evidence" value="ECO:0007669"/>
    <property type="project" value="InterPro"/>
</dbReference>
<accession>A0A7G9L0C9</accession>
<dbReference type="Gene3D" id="3.40.50.10090">
    <property type="match status" value="1"/>
</dbReference>
<dbReference type="KEGG" id="ssau:H8M03_08525"/>
<dbReference type="Pfam" id="PF02602">
    <property type="entry name" value="HEM4"/>
    <property type="match status" value="1"/>
</dbReference>
<feature type="domain" description="Tetrapyrrole biosynthesis uroporphyrinogen III synthase" evidence="1">
    <location>
        <begin position="15"/>
        <end position="213"/>
    </location>
</feature>
<organism evidence="2 3">
    <name type="scientific">Sphingomonas sabuli</name>
    <dbReference type="NCBI Taxonomy" id="2764186"/>
    <lineage>
        <taxon>Bacteria</taxon>
        <taxon>Pseudomonadati</taxon>
        <taxon>Pseudomonadota</taxon>
        <taxon>Alphaproteobacteria</taxon>
        <taxon>Sphingomonadales</taxon>
        <taxon>Sphingomonadaceae</taxon>
        <taxon>Sphingomonas</taxon>
    </lineage>
</organism>
<dbReference type="GO" id="GO:0033014">
    <property type="term" value="P:tetrapyrrole biosynthetic process"/>
    <property type="evidence" value="ECO:0007669"/>
    <property type="project" value="InterPro"/>
</dbReference>
<proteinExistence type="predicted"/>
<evidence type="ECO:0000259" key="1">
    <source>
        <dbReference type="Pfam" id="PF02602"/>
    </source>
</evidence>
<gene>
    <name evidence="2" type="ORF">H8M03_08525</name>
</gene>
<evidence type="ECO:0000313" key="3">
    <source>
        <dbReference type="Proteomes" id="UP000515861"/>
    </source>
</evidence>
<dbReference type="Proteomes" id="UP000515861">
    <property type="component" value="Chromosome"/>
</dbReference>
<keyword evidence="3" id="KW-1185">Reference proteome</keyword>
<name>A0A7G9L0C9_9SPHN</name>
<dbReference type="AlphaFoldDB" id="A0A7G9L0C9"/>
<dbReference type="RefSeq" id="WP_187479033.1">
    <property type="nucleotide sequence ID" value="NZ_CP060697.1"/>
</dbReference>
<dbReference type="EMBL" id="CP060697">
    <property type="protein sequence ID" value="QNM82078.1"/>
    <property type="molecule type" value="Genomic_DNA"/>
</dbReference>
<evidence type="ECO:0000313" key="2">
    <source>
        <dbReference type="EMBL" id="QNM82078.1"/>
    </source>
</evidence>
<reference evidence="2 3" key="1">
    <citation type="submission" date="2020-08" db="EMBL/GenBank/DDBJ databases">
        <title>Sphingomonas sp. sand1-3 16S ribosomal RNA gene Genome sequencing and assembly.</title>
        <authorList>
            <person name="Kang M."/>
        </authorList>
    </citation>
    <scope>NUCLEOTIDE SEQUENCE [LARGE SCALE GENOMIC DNA]</scope>
    <source>
        <strain evidence="3">sand1-3</strain>
    </source>
</reference>
<protein>
    <submittedName>
        <fullName evidence="2">Uroporphyrinogen-III synthase</fullName>
    </submittedName>
</protein>
<dbReference type="InterPro" id="IPR003754">
    <property type="entry name" value="4pyrrol_synth_uPrphyn_synth"/>
</dbReference>
<dbReference type="InterPro" id="IPR036108">
    <property type="entry name" value="4pyrrol_syn_uPrphyn_synt_sf"/>
</dbReference>
<sequence>MRPLVIVRPQPGADTTARAARALGIEAIVMSLFAVEPVAWRAPDPAAFDGLLLTSANAPRCAGAELDQLVILPAYCVGAATAAAARKAGLSVAATGTAGVDALLQSLPADLRLLHLGGADRRAPADATKAISPVTVYGSAELPRPADFAQLEGSVVAIHSPRAGAVLASHVDAAGLDRATIAVAAISAAAAETAGSGWGDLAVAEHPADPELLAISLRLCKKPR</sequence>